<name>A0ABV0R0I2_9TELE</name>
<evidence type="ECO:0000256" key="2">
    <source>
        <dbReference type="ARBA" id="ARBA00017294"/>
    </source>
</evidence>
<proteinExistence type="inferred from homology"/>
<gene>
    <name evidence="4" type="primary">KRI1</name>
    <name evidence="4" type="ORF">XENOCAPTIV_008510</name>
</gene>
<comment type="similarity">
    <text evidence="1">Belongs to the KRI1 family.</text>
</comment>
<dbReference type="InterPro" id="IPR024626">
    <property type="entry name" value="Kri1-like_C"/>
</dbReference>
<reference evidence="4 5" key="1">
    <citation type="submission" date="2021-06" db="EMBL/GenBank/DDBJ databases">
        <authorList>
            <person name="Palmer J.M."/>
        </authorList>
    </citation>
    <scope>NUCLEOTIDE SEQUENCE [LARGE SCALE GENOMIC DNA]</scope>
    <source>
        <strain evidence="4 5">XC_2019</strain>
        <tissue evidence="4">Muscle</tissue>
    </source>
</reference>
<dbReference type="Proteomes" id="UP001434883">
    <property type="component" value="Unassembled WGS sequence"/>
</dbReference>
<dbReference type="PANTHER" id="PTHR14490:SF5">
    <property type="entry name" value="PROTEIN KRI1 HOMOLOG"/>
    <property type="match status" value="1"/>
</dbReference>
<dbReference type="EMBL" id="JAHRIN010027208">
    <property type="protein sequence ID" value="MEQ2201163.1"/>
    <property type="molecule type" value="Genomic_DNA"/>
</dbReference>
<feature type="non-terminal residue" evidence="4">
    <location>
        <position position="1"/>
    </location>
</feature>
<accession>A0ABV0R0I2</accession>
<dbReference type="Pfam" id="PF12936">
    <property type="entry name" value="Kri1_C"/>
    <property type="match status" value="1"/>
</dbReference>
<evidence type="ECO:0000313" key="5">
    <source>
        <dbReference type="Proteomes" id="UP001434883"/>
    </source>
</evidence>
<feature type="domain" description="Kri1-like C-terminal" evidence="3">
    <location>
        <begin position="2"/>
        <end position="44"/>
    </location>
</feature>
<protein>
    <recommendedName>
        <fullName evidence="2">Protein KRI1 homolog</fullName>
    </recommendedName>
</protein>
<comment type="caution">
    <text evidence="4">The sequence shown here is derived from an EMBL/GenBank/DDBJ whole genome shotgun (WGS) entry which is preliminary data.</text>
</comment>
<evidence type="ECO:0000313" key="4">
    <source>
        <dbReference type="EMBL" id="MEQ2201163.1"/>
    </source>
</evidence>
<dbReference type="InterPro" id="IPR018034">
    <property type="entry name" value="Kri1"/>
</dbReference>
<organism evidence="4 5">
    <name type="scientific">Xenoophorus captivus</name>
    <dbReference type="NCBI Taxonomy" id="1517983"/>
    <lineage>
        <taxon>Eukaryota</taxon>
        <taxon>Metazoa</taxon>
        <taxon>Chordata</taxon>
        <taxon>Craniata</taxon>
        <taxon>Vertebrata</taxon>
        <taxon>Euteleostomi</taxon>
        <taxon>Actinopterygii</taxon>
        <taxon>Neopterygii</taxon>
        <taxon>Teleostei</taxon>
        <taxon>Neoteleostei</taxon>
        <taxon>Acanthomorphata</taxon>
        <taxon>Ovalentaria</taxon>
        <taxon>Atherinomorphae</taxon>
        <taxon>Cyprinodontiformes</taxon>
        <taxon>Goodeidae</taxon>
        <taxon>Xenoophorus</taxon>
    </lineage>
</organism>
<keyword evidence="5" id="KW-1185">Reference proteome</keyword>
<sequence>EKTFGQYLDEYYKLDYEDVIDDLPCRFRYRQVVPNDFGLTTGEVRNGAQEAVSKTRSLQS</sequence>
<evidence type="ECO:0000259" key="3">
    <source>
        <dbReference type="Pfam" id="PF12936"/>
    </source>
</evidence>
<evidence type="ECO:0000256" key="1">
    <source>
        <dbReference type="ARBA" id="ARBA00007473"/>
    </source>
</evidence>
<dbReference type="PANTHER" id="PTHR14490">
    <property type="entry name" value="ZINC FINGER, ZZ TYPE"/>
    <property type="match status" value="1"/>
</dbReference>